<feature type="region of interest" description="Disordered" evidence="1">
    <location>
        <begin position="1"/>
        <end position="20"/>
    </location>
</feature>
<reference evidence="2 3" key="1">
    <citation type="submission" date="2015-09" db="EMBL/GenBank/DDBJ databases">
        <title>Genome sequence of ICMP 11288.</title>
        <authorList>
            <person name="Visnovsky S."/>
            <person name="Lu A."/>
            <person name="Panda P."/>
            <person name="Pitman A."/>
        </authorList>
    </citation>
    <scope>NUCLEOTIDE SEQUENCE [LARGE SCALE GENOMIC DNA]</scope>
    <source>
        <strain evidence="2 3">ICMP 11288</strain>
    </source>
</reference>
<dbReference type="EMBL" id="LKEF01000034">
    <property type="protein sequence ID" value="KTB61473.1"/>
    <property type="molecule type" value="Genomic_DNA"/>
</dbReference>
<dbReference type="Pfam" id="PF13332">
    <property type="entry name" value="Fil_haemagg_2"/>
    <property type="match status" value="1"/>
</dbReference>
<protein>
    <recommendedName>
        <fullName evidence="4">Filamentous hemagglutinin</fullName>
    </recommendedName>
</protein>
<comment type="caution">
    <text evidence="2">The sequence shown here is derived from an EMBL/GenBank/DDBJ whole genome shotgun (WGS) entry which is preliminary data.</text>
</comment>
<evidence type="ECO:0000313" key="2">
    <source>
        <dbReference type="EMBL" id="KTB61473.1"/>
    </source>
</evidence>
<organism evidence="2 3">
    <name type="scientific">Pseudomonas fluorescens ICMP 11288</name>
    <dbReference type="NCBI Taxonomy" id="1198309"/>
    <lineage>
        <taxon>Bacteria</taxon>
        <taxon>Pseudomonadati</taxon>
        <taxon>Pseudomonadota</taxon>
        <taxon>Gammaproteobacteria</taxon>
        <taxon>Pseudomonadales</taxon>
        <taxon>Pseudomonadaceae</taxon>
        <taxon>Pseudomonas</taxon>
    </lineage>
</organism>
<dbReference type="AlphaFoldDB" id="A0A0W0HL70"/>
<evidence type="ECO:0008006" key="4">
    <source>
        <dbReference type="Google" id="ProtNLM"/>
    </source>
</evidence>
<dbReference type="GO" id="GO:0003824">
    <property type="term" value="F:catalytic activity"/>
    <property type="evidence" value="ECO:0007669"/>
    <property type="project" value="UniProtKB-ARBA"/>
</dbReference>
<evidence type="ECO:0000313" key="3">
    <source>
        <dbReference type="Proteomes" id="UP000054197"/>
    </source>
</evidence>
<dbReference type="InterPro" id="IPR025157">
    <property type="entry name" value="Hemagglutinin_rpt"/>
</dbReference>
<accession>A0A0W0HL70</accession>
<evidence type="ECO:0000256" key="1">
    <source>
        <dbReference type="SAM" id="MobiDB-lite"/>
    </source>
</evidence>
<name>A0A0W0HL70_PSEFL</name>
<gene>
    <name evidence="2" type="ORF">AO063_19475</name>
</gene>
<dbReference type="Proteomes" id="UP000054197">
    <property type="component" value="Unassembled WGS sequence"/>
</dbReference>
<sequence>MTNVGSEIKTGGDLTLQSGGDQKYQAAKLDSGGDIAIVSGGAVTFEAVKDLRQESHEKSNNNAFRR</sequence>
<proteinExistence type="predicted"/>